<feature type="compositionally biased region" description="Acidic residues" evidence="1">
    <location>
        <begin position="172"/>
        <end position="183"/>
    </location>
</feature>
<dbReference type="AlphaFoldDB" id="M2R372"/>
<feature type="region of interest" description="Disordered" evidence="1">
    <location>
        <begin position="588"/>
        <end position="659"/>
    </location>
</feature>
<feature type="compositionally biased region" description="Basic residues" evidence="1">
    <location>
        <begin position="212"/>
        <end position="222"/>
    </location>
</feature>
<feature type="compositionally biased region" description="Acidic residues" evidence="1">
    <location>
        <begin position="352"/>
        <end position="363"/>
    </location>
</feature>
<reference evidence="2 3" key="1">
    <citation type="journal article" date="2012" name="Proc. Natl. Acad. Sci. U.S.A.">
        <title>Comparative genomics of Ceriporiopsis subvermispora and Phanerochaete chrysosporium provide insight into selective ligninolysis.</title>
        <authorList>
            <person name="Fernandez-Fueyo E."/>
            <person name="Ruiz-Duenas F.J."/>
            <person name="Ferreira P."/>
            <person name="Floudas D."/>
            <person name="Hibbett D.S."/>
            <person name="Canessa P."/>
            <person name="Larrondo L.F."/>
            <person name="James T.Y."/>
            <person name="Seelenfreund D."/>
            <person name="Lobos S."/>
            <person name="Polanco R."/>
            <person name="Tello M."/>
            <person name="Honda Y."/>
            <person name="Watanabe T."/>
            <person name="Watanabe T."/>
            <person name="Ryu J.S."/>
            <person name="Kubicek C.P."/>
            <person name="Schmoll M."/>
            <person name="Gaskell J."/>
            <person name="Hammel K.E."/>
            <person name="St John F.J."/>
            <person name="Vanden Wymelenberg A."/>
            <person name="Sabat G."/>
            <person name="Splinter BonDurant S."/>
            <person name="Syed K."/>
            <person name="Yadav J.S."/>
            <person name="Doddapaneni H."/>
            <person name="Subramanian V."/>
            <person name="Lavin J.L."/>
            <person name="Oguiza J.A."/>
            <person name="Perez G."/>
            <person name="Pisabarro A.G."/>
            <person name="Ramirez L."/>
            <person name="Santoyo F."/>
            <person name="Master E."/>
            <person name="Coutinho P.M."/>
            <person name="Henrissat B."/>
            <person name="Lombard V."/>
            <person name="Magnuson J.K."/>
            <person name="Kuees U."/>
            <person name="Hori C."/>
            <person name="Igarashi K."/>
            <person name="Samejima M."/>
            <person name="Held B.W."/>
            <person name="Barry K.W."/>
            <person name="LaButti K.M."/>
            <person name="Lapidus A."/>
            <person name="Lindquist E.A."/>
            <person name="Lucas S.M."/>
            <person name="Riley R."/>
            <person name="Salamov A.A."/>
            <person name="Hoffmeister D."/>
            <person name="Schwenk D."/>
            <person name="Hadar Y."/>
            <person name="Yarden O."/>
            <person name="de Vries R.P."/>
            <person name="Wiebenga A."/>
            <person name="Stenlid J."/>
            <person name="Eastwood D."/>
            <person name="Grigoriev I.V."/>
            <person name="Berka R.M."/>
            <person name="Blanchette R.A."/>
            <person name="Kersten P."/>
            <person name="Martinez A.T."/>
            <person name="Vicuna R."/>
            <person name="Cullen D."/>
        </authorList>
    </citation>
    <scope>NUCLEOTIDE SEQUENCE [LARGE SCALE GENOMIC DNA]</scope>
    <source>
        <strain evidence="2 3">B</strain>
    </source>
</reference>
<proteinExistence type="predicted"/>
<feature type="region of interest" description="Disordered" evidence="1">
    <location>
        <begin position="539"/>
        <end position="570"/>
    </location>
</feature>
<dbReference type="Proteomes" id="UP000016930">
    <property type="component" value="Unassembled WGS sequence"/>
</dbReference>
<name>M2R372_CERS8</name>
<dbReference type="HOGENOM" id="CLU_416175_0_0_1"/>
<feature type="compositionally biased region" description="Basic and acidic residues" evidence="1">
    <location>
        <begin position="330"/>
        <end position="343"/>
    </location>
</feature>
<feature type="compositionally biased region" description="Acidic residues" evidence="1">
    <location>
        <begin position="611"/>
        <end position="626"/>
    </location>
</feature>
<keyword evidence="3" id="KW-1185">Reference proteome</keyword>
<gene>
    <name evidence="2" type="ORF">CERSUDRAFT_126120</name>
</gene>
<evidence type="ECO:0000313" key="3">
    <source>
        <dbReference type="Proteomes" id="UP000016930"/>
    </source>
</evidence>
<feature type="compositionally biased region" description="Acidic residues" evidence="1">
    <location>
        <begin position="588"/>
        <end position="604"/>
    </location>
</feature>
<dbReference type="EMBL" id="KB445806">
    <property type="protein sequence ID" value="EMD33356.1"/>
    <property type="molecule type" value="Genomic_DNA"/>
</dbReference>
<feature type="compositionally biased region" description="Basic and acidic residues" evidence="1">
    <location>
        <begin position="466"/>
        <end position="476"/>
    </location>
</feature>
<feature type="compositionally biased region" description="Acidic residues" evidence="1">
    <location>
        <begin position="401"/>
        <end position="418"/>
    </location>
</feature>
<organism evidence="2 3">
    <name type="scientific">Ceriporiopsis subvermispora (strain B)</name>
    <name type="common">White-rot fungus</name>
    <name type="synonym">Gelatoporia subvermispora</name>
    <dbReference type="NCBI Taxonomy" id="914234"/>
    <lineage>
        <taxon>Eukaryota</taxon>
        <taxon>Fungi</taxon>
        <taxon>Dikarya</taxon>
        <taxon>Basidiomycota</taxon>
        <taxon>Agaricomycotina</taxon>
        <taxon>Agaricomycetes</taxon>
        <taxon>Polyporales</taxon>
        <taxon>Gelatoporiaceae</taxon>
        <taxon>Gelatoporia</taxon>
    </lineage>
</organism>
<feature type="region of interest" description="Disordered" evidence="1">
    <location>
        <begin position="326"/>
        <end position="372"/>
    </location>
</feature>
<protein>
    <submittedName>
        <fullName evidence="2">Uncharacterized protein</fullName>
    </submittedName>
</protein>
<evidence type="ECO:0000313" key="2">
    <source>
        <dbReference type="EMBL" id="EMD33356.1"/>
    </source>
</evidence>
<feature type="compositionally biased region" description="Basic and acidic residues" evidence="1">
    <location>
        <begin position="63"/>
        <end position="78"/>
    </location>
</feature>
<evidence type="ECO:0000256" key="1">
    <source>
        <dbReference type="SAM" id="MobiDB-lite"/>
    </source>
</evidence>
<feature type="compositionally biased region" description="Basic and acidic residues" evidence="1">
    <location>
        <begin position="558"/>
        <end position="570"/>
    </location>
</feature>
<sequence length="659" mass="73652">MASPTLYMPEVPTSSTMTTFRVPEFIVATLPQFSETIAPTIDASETRQTRKRKREDEEEVTESDERPPSKRPRLDVARDTLGTLEEGKITEKIIAPEPAVVSPAAGATHVSVAVTRGLKRKFEEIEENSDEDGRRKRIRVSEPQPEEDEGSDDTTSATEEVGARGTKRKFDEVEEDGEQSEADDVGRKRTKLVSDAPAEPKNPEGEAMSTAKVRRQHRRRLPRPNPQLLALACDLETHEPRKQRRNNVWVRACRHRVDATVMAWGQGALCINVHEQALRCSRSEIQMCDHMLGAIAYNSVQAAEAAIAEEDADAVQQEAEEDVFLQDSVQETREPSDAERAQHADSIYSSSSEDESDESDEDTSGAPKDKCVSGHKFFSEESIVDDDGNVFYMAYDADLSDTEVSDEESQETADDATLVEDSTAFSPEQNESVNDNSDNETDEDSDVSDWDAVPIPDDPTLVSSERSLHSDSKADSDNEEDEEYEGFALPHLADIPAWNIDGESDVMYAEELEELLRESPGTPGVLNPERRGQLEWAQPPLPGVWMTTPSAPPMPARESPRPPFRIDENGNHIPFLLYPSSLRREIDFNADEEEEFSYEEEEEWERASTSSDEEGLDNGEDTDSEDEKDRHLLQMSKKSRTTSTSGAYFKATTPKRLNS</sequence>
<feature type="region of interest" description="Disordered" evidence="1">
    <location>
        <begin position="36"/>
        <end position="224"/>
    </location>
</feature>
<accession>M2R372</accession>
<feature type="region of interest" description="Disordered" evidence="1">
    <location>
        <begin position="401"/>
        <end position="484"/>
    </location>
</feature>
<feature type="compositionally biased region" description="Acidic residues" evidence="1">
    <location>
        <begin position="437"/>
        <end position="449"/>
    </location>
</feature>